<keyword evidence="3 4" id="KW-0418">Kinase</keyword>
<comment type="caution">
    <text evidence="7">The sequence shown here is derived from an EMBL/GenBank/DDBJ whole genome shotgun (WGS) entry which is preliminary data.</text>
</comment>
<evidence type="ECO:0000259" key="5">
    <source>
        <dbReference type="Pfam" id="PF00370"/>
    </source>
</evidence>
<protein>
    <submittedName>
        <fullName evidence="7">Gluconokinase</fullName>
    </submittedName>
</protein>
<accession>A0A0R1TXC0</accession>
<dbReference type="PROSITE" id="PS00445">
    <property type="entry name" value="FGGY_KINASES_2"/>
    <property type="match status" value="1"/>
</dbReference>
<dbReference type="PANTHER" id="PTHR43095:SF2">
    <property type="entry name" value="GLUCONOKINASE"/>
    <property type="match status" value="1"/>
</dbReference>
<dbReference type="InterPro" id="IPR018485">
    <property type="entry name" value="FGGY_C"/>
</dbReference>
<dbReference type="OrthoDB" id="9805576at2"/>
<dbReference type="STRING" id="1423783.FC50_GL001269"/>
<dbReference type="GO" id="GO:0016773">
    <property type="term" value="F:phosphotransferase activity, alcohol group as acceptor"/>
    <property type="evidence" value="ECO:0007669"/>
    <property type="project" value="InterPro"/>
</dbReference>
<dbReference type="SUPFAM" id="SSF53067">
    <property type="entry name" value="Actin-like ATPase domain"/>
    <property type="match status" value="2"/>
</dbReference>
<comment type="similarity">
    <text evidence="1 4">Belongs to the FGGY kinase family.</text>
</comment>
<dbReference type="Pfam" id="PF02782">
    <property type="entry name" value="FGGY_C"/>
    <property type="match status" value="1"/>
</dbReference>
<evidence type="ECO:0000256" key="4">
    <source>
        <dbReference type="RuleBase" id="RU003733"/>
    </source>
</evidence>
<dbReference type="GO" id="GO:0016301">
    <property type="term" value="F:kinase activity"/>
    <property type="evidence" value="ECO:0007669"/>
    <property type="project" value="UniProtKB-KW"/>
</dbReference>
<proteinExistence type="inferred from homology"/>
<dbReference type="RefSeq" id="WP_056956742.1">
    <property type="nucleotide sequence ID" value="NZ_AZFJ01000049.1"/>
</dbReference>
<keyword evidence="2 4" id="KW-0808">Transferase</keyword>
<dbReference type="InterPro" id="IPR050406">
    <property type="entry name" value="FGGY_Carb_Kinase"/>
</dbReference>
<evidence type="ECO:0000256" key="1">
    <source>
        <dbReference type="ARBA" id="ARBA00009156"/>
    </source>
</evidence>
<dbReference type="EMBL" id="AZFJ01000049">
    <property type="protein sequence ID" value="KRL85873.1"/>
    <property type="molecule type" value="Genomic_DNA"/>
</dbReference>
<dbReference type="PATRIC" id="fig|1423783.4.peg.1310"/>
<dbReference type="PIRSF" id="PIRSF000538">
    <property type="entry name" value="GlpK"/>
    <property type="match status" value="1"/>
</dbReference>
<keyword evidence="8" id="KW-1185">Reference proteome</keyword>
<sequence>MTQYIIGVDIGTTSTKVILYDEAGAQLARANNGYELYQDSTGMAEEDPDTIYQAVIHGLATVMQSGGVPATDIAGLAFSAAMHSMMLVDGDMAPLTRLMTWADTRARDAYDVICDAFDQDNLFDHVPIPAHPMTPLAKLIWLREQNSALLSQTRYVLGIKEYVLHRMTGELVEDYSVASATGLMDVQTMQWYDGALKLTGIRQEQLPTLVDTNYQIHGLRHAVAEATGLDVATTVVVGASDGALSNLGLGATQPGDVAVNVGTSGAARVIVDHVVTDPHHALFTYYVAPHQWLVGGALSNGGNVLRWAQTALFPHLPDAARQVGTTSEATLMHAVAELPAGADGVLCVPYFNGSRAPLWDPDSRASFYGLSAQHTRPHMARAALEGVAYGLKVVLDDLEDLTGRAVTIRVGGGLAQSDVWRTMLAGVLNQAVMVPDSVDSSALGAAIMGLRSLGIDAAAMEQTAQSAGKVVEPDEADAAAYATLYGIWSEIIYNNDEVDDQLAAFQAGRKWEI</sequence>
<evidence type="ECO:0000256" key="2">
    <source>
        <dbReference type="ARBA" id="ARBA00022679"/>
    </source>
</evidence>
<evidence type="ECO:0000256" key="3">
    <source>
        <dbReference type="ARBA" id="ARBA00022777"/>
    </source>
</evidence>
<organism evidence="7 8">
    <name type="scientific">Lacticaseibacillus pantheris DSM 15945 = JCM 12539 = NBRC 106106</name>
    <dbReference type="NCBI Taxonomy" id="1423783"/>
    <lineage>
        <taxon>Bacteria</taxon>
        <taxon>Bacillati</taxon>
        <taxon>Bacillota</taxon>
        <taxon>Bacilli</taxon>
        <taxon>Lactobacillales</taxon>
        <taxon>Lactobacillaceae</taxon>
        <taxon>Lacticaseibacillus</taxon>
    </lineage>
</organism>
<dbReference type="Pfam" id="PF00370">
    <property type="entry name" value="FGGY_N"/>
    <property type="match status" value="1"/>
</dbReference>
<evidence type="ECO:0000313" key="7">
    <source>
        <dbReference type="EMBL" id="KRL85873.1"/>
    </source>
</evidence>
<feature type="domain" description="Carbohydrate kinase FGGY C-terminal" evidence="6">
    <location>
        <begin position="258"/>
        <end position="452"/>
    </location>
</feature>
<dbReference type="GO" id="GO:0005975">
    <property type="term" value="P:carbohydrate metabolic process"/>
    <property type="evidence" value="ECO:0007669"/>
    <property type="project" value="InterPro"/>
</dbReference>
<dbReference type="PANTHER" id="PTHR43095">
    <property type="entry name" value="SUGAR KINASE"/>
    <property type="match status" value="1"/>
</dbReference>
<gene>
    <name evidence="7" type="ORF">FC50_GL001269</name>
</gene>
<dbReference type="CDD" id="cd07770">
    <property type="entry name" value="ASKHA_NBD_FGGY_GntK"/>
    <property type="match status" value="1"/>
</dbReference>
<evidence type="ECO:0000313" key="8">
    <source>
        <dbReference type="Proteomes" id="UP000051922"/>
    </source>
</evidence>
<dbReference type="InterPro" id="IPR018483">
    <property type="entry name" value="Carb_kinase_FGGY_CS"/>
</dbReference>
<evidence type="ECO:0000259" key="6">
    <source>
        <dbReference type="Pfam" id="PF02782"/>
    </source>
</evidence>
<dbReference type="InterPro" id="IPR043129">
    <property type="entry name" value="ATPase_NBD"/>
</dbReference>
<dbReference type="Proteomes" id="UP000051922">
    <property type="component" value="Unassembled WGS sequence"/>
</dbReference>
<dbReference type="AlphaFoldDB" id="A0A0R1TXC0"/>
<name>A0A0R1TXC0_9LACO</name>
<dbReference type="InterPro" id="IPR018484">
    <property type="entry name" value="FGGY_N"/>
</dbReference>
<dbReference type="Gene3D" id="3.30.420.40">
    <property type="match status" value="2"/>
</dbReference>
<feature type="domain" description="Carbohydrate kinase FGGY N-terminal" evidence="5">
    <location>
        <begin position="4"/>
        <end position="248"/>
    </location>
</feature>
<dbReference type="InterPro" id="IPR000577">
    <property type="entry name" value="Carb_kinase_FGGY"/>
</dbReference>
<reference evidence="7 8" key="1">
    <citation type="journal article" date="2015" name="Genome Announc.">
        <title>Expanding the biotechnology potential of lactobacilli through comparative genomics of 213 strains and associated genera.</title>
        <authorList>
            <person name="Sun Z."/>
            <person name="Harris H.M."/>
            <person name="McCann A."/>
            <person name="Guo C."/>
            <person name="Argimon S."/>
            <person name="Zhang W."/>
            <person name="Yang X."/>
            <person name="Jeffery I.B."/>
            <person name="Cooney J.C."/>
            <person name="Kagawa T.F."/>
            <person name="Liu W."/>
            <person name="Song Y."/>
            <person name="Salvetti E."/>
            <person name="Wrobel A."/>
            <person name="Rasinkangas P."/>
            <person name="Parkhill J."/>
            <person name="Rea M.C."/>
            <person name="O'Sullivan O."/>
            <person name="Ritari J."/>
            <person name="Douillard F.P."/>
            <person name="Paul Ross R."/>
            <person name="Yang R."/>
            <person name="Briner A.E."/>
            <person name="Felis G.E."/>
            <person name="de Vos W.M."/>
            <person name="Barrangou R."/>
            <person name="Klaenhammer T.R."/>
            <person name="Caufield P.W."/>
            <person name="Cui Y."/>
            <person name="Zhang H."/>
            <person name="O'Toole P.W."/>
        </authorList>
    </citation>
    <scope>NUCLEOTIDE SEQUENCE [LARGE SCALE GENOMIC DNA]</scope>
    <source>
        <strain evidence="7 8">DSM 15945</strain>
    </source>
</reference>